<dbReference type="VEuPathDB" id="FungiDB:ASPSYDRAFT_728587"/>
<dbReference type="GeneID" id="63766748"/>
<gene>
    <name evidence="1" type="ORF">ASPSYDRAFT_728587</name>
</gene>
<evidence type="ECO:0000313" key="1">
    <source>
        <dbReference type="EMBL" id="OJJ60293.1"/>
    </source>
</evidence>
<evidence type="ECO:0000313" key="2">
    <source>
        <dbReference type="Proteomes" id="UP000184356"/>
    </source>
</evidence>
<proteinExistence type="predicted"/>
<sequence length="177" mass="19475">MSTRPMITLTGTASHADGTGGNGGIRCISYTTLFVVYDSLLFSSPAPRPVLPIEHAMHEHVPNWKYLRANLTRPVSDRSTLHGVSGDNVPSREKTVGGDIPAAARDVIRIFNILTCIKCVPILSGGGRFHCFWSPTQPCPLRSGCSLCRRPCSRHRHYSNVFGCAREQTPNHHLFLP</sequence>
<accession>A0A1L9TLY2</accession>
<dbReference type="AlphaFoldDB" id="A0A1L9TLY2"/>
<organism evidence="1 2">
    <name type="scientific">Aspergillus sydowii CBS 593.65</name>
    <dbReference type="NCBI Taxonomy" id="1036612"/>
    <lineage>
        <taxon>Eukaryota</taxon>
        <taxon>Fungi</taxon>
        <taxon>Dikarya</taxon>
        <taxon>Ascomycota</taxon>
        <taxon>Pezizomycotina</taxon>
        <taxon>Eurotiomycetes</taxon>
        <taxon>Eurotiomycetidae</taxon>
        <taxon>Eurotiales</taxon>
        <taxon>Aspergillaceae</taxon>
        <taxon>Aspergillus</taxon>
        <taxon>Aspergillus subgen. Nidulantes</taxon>
    </lineage>
</organism>
<dbReference type="RefSeq" id="XP_040704099.1">
    <property type="nucleotide sequence ID" value="XM_040850675.1"/>
</dbReference>
<dbReference type="Proteomes" id="UP000184356">
    <property type="component" value="Unassembled WGS sequence"/>
</dbReference>
<name>A0A1L9TLY2_9EURO</name>
<protein>
    <submittedName>
        <fullName evidence="1">Uncharacterized protein</fullName>
    </submittedName>
</protein>
<keyword evidence="2" id="KW-1185">Reference proteome</keyword>
<reference evidence="2" key="1">
    <citation type="journal article" date="2017" name="Genome Biol.">
        <title>Comparative genomics reveals high biological diversity and specific adaptations in the industrially and medically important fungal genus Aspergillus.</title>
        <authorList>
            <person name="de Vries R.P."/>
            <person name="Riley R."/>
            <person name="Wiebenga A."/>
            <person name="Aguilar-Osorio G."/>
            <person name="Amillis S."/>
            <person name="Uchima C.A."/>
            <person name="Anderluh G."/>
            <person name="Asadollahi M."/>
            <person name="Askin M."/>
            <person name="Barry K."/>
            <person name="Battaglia E."/>
            <person name="Bayram O."/>
            <person name="Benocci T."/>
            <person name="Braus-Stromeyer S.A."/>
            <person name="Caldana C."/>
            <person name="Canovas D."/>
            <person name="Cerqueira G.C."/>
            <person name="Chen F."/>
            <person name="Chen W."/>
            <person name="Choi C."/>
            <person name="Clum A."/>
            <person name="Dos Santos R.A."/>
            <person name="Damasio A.R."/>
            <person name="Diallinas G."/>
            <person name="Emri T."/>
            <person name="Fekete E."/>
            <person name="Flipphi M."/>
            <person name="Freyberg S."/>
            <person name="Gallo A."/>
            <person name="Gournas C."/>
            <person name="Habgood R."/>
            <person name="Hainaut M."/>
            <person name="Harispe M.L."/>
            <person name="Henrissat B."/>
            <person name="Hilden K.S."/>
            <person name="Hope R."/>
            <person name="Hossain A."/>
            <person name="Karabika E."/>
            <person name="Karaffa L."/>
            <person name="Karanyi Z."/>
            <person name="Krasevec N."/>
            <person name="Kuo A."/>
            <person name="Kusch H."/>
            <person name="LaButti K."/>
            <person name="Lagendijk E.L."/>
            <person name="Lapidus A."/>
            <person name="Levasseur A."/>
            <person name="Lindquist E."/>
            <person name="Lipzen A."/>
            <person name="Logrieco A.F."/>
            <person name="MacCabe A."/>
            <person name="Maekelae M.R."/>
            <person name="Malavazi I."/>
            <person name="Melin P."/>
            <person name="Meyer V."/>
            <person name="Mielnichuk N."/>
            <person name="Miskei M."/>
            <person name="Molnar A.P."/>
            <person name="Mule G."/>
            <person name="Ngan C.Y."/>
            <person name="Orejas M."/>
            <person name="Orosz E."/>
            <person name="Ouedraogo J.P."/>
            <person name="Overkamp K.M."/>
            <person name="Park H.-S."/>
            <person name="Perrone G."/>
            <person name="Piumi F."/>
            <person name="Punt P.J."/>
            <person name="Ram A.F."/>
            <person name="Ramon A."/>
            <person name="Rauscher S."/>
            <person name="Record E."/>
            <person name="Riano-Pachon D.M."/>
            <person name="Robert V."/>
            <person name="Roehrig J."/>
            <person name="Ruller R."/>
            <person name="Salamov A."/>
            <person name="Salih N.S."/>
            <person name="Samson R.A."/>
            <person name="Sandor E."/>
            <person name="Sanguinetti M."/>
            <person name="Schuetze T."/>
            <person name="Sepcic K."/>
            <person name="Shelest E."/>
            <person name="Sherlock G."/>
            <person name="Sophianopoulou V."/>
            <person name="Squina F.M."/>
            <person name="Sun H."/>
            <person name="Susca A."/>
            <person name="Todd R.B."/>
            <person name="Tsang A."/>
            <person name="Unkles S.E."/>
            <person name="van de Wiele N."/>
            <person name="van Rossen-Uffink D."/>
            <person name="Oliveira J.V."/>
            <person name="Vesth T.C."/>
            <person name="Visser J."/>
            <person name="Yu J.-H."/>
            <person name="Zhou M."/>
            <person name="Andersen M.R."/>
            <person name="Archer D.B."/>
            <person name="Baker S.E."/>
            <person name="Benoit I."/>
            <person name="Brakhage A.A."/>
            <person name="Braus G.H."/>
            <person name="Fischer R."/>
            <person name="Frisvad J.C."/>
            <person name="Goldman G.H."/>
            <person name="Houbraken J."/>
            <person name="Oakley B."/>
            <person name="Pocsi I."/>
            <person name="Scazzocchio C."/>
            <person name="Seiboth B."/>
            <person name="vanKuyk P.A."/>
            <person name="Wortman J."/>
            <person name="Dyer P.S."/>
            <person name="Grigoriev I.V."/>
        </authorList>
    </citation>
    <scope>NUCLEOTIDE SEQUENCE [LARGE SCALE GENOMIC DNA]</scope>
    <source>
        <strain evidence="2">CBS 593.65</strain>
    </source>
</reference>
<dbReference type="EMBL" id="KV878584">
    <property type="protein sequence ID" value="OJJ60293.1"/>
    <property type="molecule type" value="Genomic_DNA"/>
</dbReference>